<evidence type="ECO:0000313" key="1">
    <source>
        <dbReference type="EMBL" id="KAK3282728.1"/>
    </source>
</evidence>
<accession>A0AAE0GRJ4</accession>
<dbReference type="Proteomes" id="UP001190700">
    <property type="component" value="Unassembled WGS sequence"/>
</dbReference>
<reference evidence="1 2" key="1">
    <citation type="journal article" date="2015" name="Genome Biol. Evol.">
        <title>Comparative Genomics of a Bacterivorous Green Alga Reveals Evolutionary Causalities and Consequences of Phago-Mixotrophic Mode of Nutrition.</title>
        <authorList>
            <person name="Burns J.A."/>
            <person name="Paasch A."/>
            <person name="Narechania A."/>
            <person name="Kim E."/>
        </authorList>
    </citation>
    <scope>NUCLEOTIDE SEQUENCE [LARGE SCALE GENOMIC DNA]</scope>
    <source>
        <strain evidence="1 2">PLY_AMNH</strain>
    </source>
</reference>
<evidence type="ECO:0000313" key="2">
    <source>
        <dbReference type="Proteomes" id="UP001190700"/>
    </source>
</evidence>
<protein>
    <submittedName>
        <fullName evidence="1">Uncharacterized protein</fullName>
    </submittedName>
</protein>
<gene>
    <name evidence="1" type="ORF">CYMTET_9546</name>
</gene>
<dbReference type="AlphaFoldDB" id="A0AAE0GRJ4"/>
<organism evidence="1 2">
    <name type="scientific">Cymbomonas tetramitiformis</name>
    <dbReference type="NCBI Taxonomy" id="36881"/>
    <lineage>
        <taxon>Eukaryota</taxon>
        <taxon>Viridiplantae</taxon>
        <taxon>Chlorophyta</taxon>
        <taxon>Pyramimonadophyceae</taxon>
        <taxon>Pyramimonadales</taxon>
        <taxon>Pyramimonadaceae</taxon>
        <taxon>Cymbomonas</taxon>
    </lineage>
</organism>
<keyword evidence="2" id="KW-1185">Reference proteome</keyword>
<proteinExistence type="predicted"/>
<comment type="caution">
    <text evidence="1">The sequence shown here is derived from an EMBL/GenBank/DDBJ whole genome shotgun (WGS) entry which is preliminary data.</text>
</comment>
<name>A0AAE0GRJ4_9CHLO</name>
<sequence>MQVEQTENLEVSEVGKAAHRLCTIGLTRPGDSWTRRAAHRQQHDRKWLFVGAQLEMYWPLDNNWYKDTVTDVAGTGQHYI</sequence>
<dbReference type="EMBL" id="LGRX02003184">
    <property type="protein sequence ID" value="KAK3282728.1"/>
    <property type="molecule type" value="Genomic_DNA"/>
</dbReference>